<protein>
    <recommendedName>
        <fullName evidence="9">Transmembrane protein 184A</fullName>
    </recommendedName>
</protein>
<name>A0A803KWZ4_CHEQI</name>
<keyword evidence="2 6" id="KW-0812">Transmembrane</keyword>
<feature type="transmembrane region" description="Helical" evidence="6">
    <location>
        <begin position="5"/>
        <end position="26"/>
    </location>
</feature>
<evidence type="ECO:0000313" key="7">
    <source>
        <dbReference type="EnsemblPlants" id="AUR62003552-RA:cds"/>
    </source>
</evidence>
<feature type="region of interest" description="Disordered" evidence="5">
    <location>
        <begin position="301"/>
        <end position="325"/>
    </location>
</feature>
<feature type="transmembrane region" description="Helical" evidence="6">
    <location>
        <begin position="41"/>
        <end position="62"/>
    </location>
</feature>
<organism evidence="7 8">
    <name type="scientific">Chenopodium quinoa</name>
    <name type="common">Quinoa</name>
    <dbReference type="NCBI Taxonomy" id="63459"/>
    <lineage>
        <taxon>Eukaryota</taxon>
        <taxon>Viridiplantae</taxon>
        <taxon>Streptophyta</taxon>
        <taxon>Embryophyta</taxon>
        <taxon>Tracheophyta</taxon>
        <taxon>Spermatophyta</taxon>
        <taxon>Magnoliopsida</taxon>
        <taxon>eudicotyledons</taxon>
        <taxon>Gunneridae</taxon>
        <taxon>Pentapetalae</taxon>
        <taxon>Caryophyllales</taxon>
        <taxon>Chenopodiaceae</taxon>
        <taxon>Chenopodioideae</taxon>
        <taxon>Atripliceae</taxon>
        <taxon>Chenopodium</taxon>
    </lineage>
</organism>
<dbReference type="Gramene" id="AUR62003552-RA">
    <property type="protein sequence ID" value="AUR62003552-RA:cds"/>
    <property type="gene ID" value="AUR62003552"/>
</dbReference>
<dbReference type="Proteomes" id="UP000596660">
    <property type="component" value="Unplaced"/>
</dbReference>
<evidence type="ECO:0000256" key="4">
    <source>
        <dbReference type="ARBA" id="ARBA00023136"/>
    </source>
</evidence>
<keyword evidence="8" id="KW-1185">Reference proteome</keyword>
<reference evidence="7" key="1">
    <citation type="journal article" date="2017" name="Nature">
        <title>The genome of Chenopodium quinoa.</title>
        <authorList>
            <person name="Jarvis D.E."/>
            <person name="Ho Y.S."/>
            <person name="Lightfoot D.J."/>
            <person name="Schmoeckel S.M."/>
            <person name="Li B."/>
            <person name="Borm T.J.A."/>
            <person name="Ohyanagi H."/>
            <person name="Mineta K."/>
            <person name="Michell C.T."/>
            <person name="Saber N."/>
            <person name="Kharbatia N.M."/>
            <person name="Rupper R.R."/>
            <person name="Sharp A.R."/>
            <person name="Dally N."/>
            <person name="Boughton B.A."/>
            <person name="Woo Y.H."/>
            <person name="Gao G."/>
            <person name="Schijlen E.G.W.M."/>
            <person name="Guo X."/>
            <person name="Momin A.A."/>
            <person name="Negrao S."/>
            <person name="Al-Babili S."/>
            <person name="Gehring C."/>
            <person name="Roessner U."/>
            <person name="Jung C."/>
            <person name="Murphy K."/>
            <person name="Arold S.T."/>
            <person name="Gojobori T."/>
            <person name="van der Linden C.G."/>
            <person name="van Loo E.N."/>
            <person name="Jellen E.N."/>
            <person name="Maughan P.J."/>
            <person name="Tester M."/>
        </authorList>
    </citation>
    <scope>NUCLEOTIDE SEQUENCE [LARGE SCALE GENOMIC DNA]</scope>
    <source>
        <strain evidence="7">cv. PI 614886</strain>
    </source>
</reference>
<reference evidence="7" key="2">
    <citation type="submission" date="2021-03" db="UniProtKB">
        <authorList>
            <consortium name="EnsemblPlants"/>
        </authorList>
    </citation>
    <scope>IDENTIFICATION</scope>
</reference>
<accession>A0A803KWZ4</accession>
<evidence type="ECO:0008006" key="9">
    <source>
        <dbReference type="Google" id="ProtNLM"/>
    </source>
</evidence>
<dbReference type="EnsemblPlants" id="AUR62003552-RA">
    <property type="protein sequence ID" value="AUR62003552-RA:cds"/>
    <property type="gene ID" value="AUR62003552"/>
</dbReference>
<dbReference type="OMA" id="CIKLIVM"/>
<sequence length="367" mass="41648">MVLIYYLIVALPCTIGAIALAIFHIYRHLTNYTEPTFQRYIVRIIFMVPVYALMSFLALIMRDRAIYFNSLREMRFIRRCKQGCLQFVILKPILVAVTFILYSKGKYADGDFSANQSYLYFTIIYTISYSVALYALVLFYVACRDLLQPFNPVPKFVLIKSVVFLTYWQGVLVFLAAKSKFIKNAEDAADVQNFIICVEMLMAAIGHFYAFPYKEYAGANIGVSPGLTGSLAHAVKLNDFYHDTVHQFAPTYHEYVLYNHGEGEEGPRKYRSRTFVPTGQEMDAVRRNKHMFGNKLDDIQLSSQSSSGVSSPENPVIGHNSNPEKMNTSLLVDTSNSVAVPYDMTLIDLDLSSYPSNVPSVDETTKR</sequence>
<dbReference type="SMART" id="SM01417">
    <property type="entry name" value="Solute_trans_a"/>
    <property type="match status" value="1"/>
</dbReference>
<dbReference type="PANTHER" id="PTHR23423">
    <property type="entry name" value="ORGANIC SOLUTE TRANSPORTER-RELATED"/>
    <property type="match status" value="1"/>
</dbReference>
<keyword evidence="4 6" id="KW-0472">Membrane</keyword>
<proteinExistence type="predicted"/>
<feature type="compositionally biased region" description="Low complexity" evidence="5">
    <location>
        <begin position="302"/>
        <end position="311"/>
    </location>
</feature>
<dbReference type="InterPro" id="IPR005178">
    <property type="entry name" value="Ostalpha/TMEM184C"/>
</dbReference>
<dbReference type="AlphaFoldDB" id="A0A803KWZ4"/>
<feature type="transmembrane region" description="Helical" evidence="6">
    <location>
        <begin position="83"/>
        <end position="102"/>
    </location>
</feature>
<keyword evidence="3 6" id="KW-1133">Transmembrane helix</keyword>
<evidence type="ECO:0000313" key="8">
    <source>
        <dbReference type="Proteomes" id="UP000596660"/>
    </source>
</evidence>
<evidence type="ECO:0000256" key="6">
    <source>
        <dbReference type="SAM" id="Phobius"/>
    </source>
</evidence>
<dbReference type="GO" id="GO:0016020">
    <property type="term" value="C:membrane"/>
    <property type="evidence" value="ECO:0007669"/>
    <property type="project" value="UniProtKB-SubCell"/>
</dbReference>
<evidence type="ECO:0000256" key="1">
    <source>
        <dbReference type="ARBA" id="ARBA00004141"/>
    </source>
</evidence>
<evidence type="ECO:0000256" key="5">
    <source>
        <dbReference type="SAM" id="MobiDB-lite"/>
    </source>
</evidence>
<evidence type="ECO:0000256" key="2">
    <source>
        <dbReference type="ARBA" id="ARBA00022692"/>
    </source>
</evidence>
<evidence type="ECO:0000256" key="3">
    <source>
        <dbReference type="ARBA" id="ARBA00022989"/>
    </source>
</evidence>
<feature type="transmembrane region" description="Helical" evidence="6">
    <location>
        <begin position="155"/>
        <end position="177"/>
    </location>
</feature>
<feature type="transmembrane region" description="Helical" evidence="6">
    <location>
        <begin position="122"/>
        <end position="143"/>
    </location>
</feature>
<comment type="subcellular location">
    <subcellularLocation>
        <location evidence="1">Membrane</location>
        <topology evidence="1">Multi-pass membrane protein</topology>
    </subcellularLocation>
</comment>
<dbReference type="Pfam" id="PF03619">
    <property type="entry name" value="Solute_trans_a"/>
    <property type="match status" value="1"/>
</dbReference>